<dbReference type="CDD" id="cd18785">
    <property type="entry name" value="SF2_C"/>
    <property type="match status" value="1"/>
</dbReference>
<dbReference type="InterPro" id="IPR002464">
    <property type="entry name" value="DNA/RNA_helicase_DEAH_CS"/>
</dbReference>
<dbReference type="Pfam" id="PF00271">
    <property type="entry name" value="Helicase_C"/>
    <property type="match status" value="1"/>
</dbReference>
<dbReference type="PANTHER" id="PTHR33418">
    <property type="entry name" value="HELICASE-ASSOCIATED"/>
    <property type="match status" value="1"/>
</dbReference>
<dbReference type="PROSITE" id="PS51192">
    <property type="entry name" value="HELICASE_ATP_BIND_1"/>
    <property type="match status" value="1"/>
</dbReference>
<evidence type="ECO:0000313" key="4">
    <source>
        <dbReference type="EMBL" id="ATL67401.1"/>
    </source>
</evidence>
<dbReference type="GO" id="GO:0016787">
    <property type="term" value="F:hydrolase activity"/>
    <property type="evidence" value="ECO:0007669"/>
    <property type="project" value="UniProtKB-KW"/>
</dbReference>
<dbReference type="Proteomes" id="UP000221961">
    <property type="component" value="Chromosome"/>
</dbReference>
<name>A0A291RIG8_9NOCA</name>
<dbReference type="GO" id="GO:0003677">
    <property type="term" value="F:DNA binding"/>
    <property type="evidence" value="ECO:0007669"/>
    <property type="project" value="InterPro"/>
</dbReference>
<evidence type="ECO:0000259" key="2">
    <source>
        <dbReference type="PROSITE" id="PS51192"/>
    </source>
</evidence>
<dbReference type="AlphaFoldDB" id="A0A291RIG8"/>
<feature type="domain" description="Helicase ATP-binding" evidence="2">
    <location>
        <begin position="34"/>
        <end position="205"/>
    </location>
</feature>
<dbReference type="InterPro" id="IPR001650">
    <property type="entry name" value="Helicase_C-like"/>
</dbReference>
<dbReference type="PANTHER" id="PTHR33418:SF1">
    <property type="entry name" value="HELICASE-ASSOCIATED DOMAIN-CONTAINING PROTEIN"/>
    <property type="match status" value="1"/>
</dbReference>
<dbReference type="InterPro" id="IPR006935">
    <property type="entry name" value="Helicase/UvrB_N"/>
</dbReference>
<evidence type="ECO:0000256" key="1">
    <source>
        <dbReference type="ARBA" id="ARBA00022801"/>
    </source>
</evidence>
<dbReference type="KEGG" id="ntp:CRH09_15545"/>
<dbReference type="InterPro" id="IPR014001">
    <property type="entry name" value="Helicase_ATP-bd"/>
</dbReference>
<dbReference type="RefSeq" id="WP_098694544.1">
    <property type="nucleotide sequence ID" value="NZ_CP023778.1"/>
</dbReference>
<dbReference type="Pfam" id="PF04851">
    <property type="entry name" value="ResIII"/>
    <property type="match status" value="1"/>
</dbReference>
<reference evidence="4 5" key="1">
    <citation type="submission" date="2017-10" db="EMBL/GenBank/DDBJ databases">
        <title>Comparative genomics between pathogenic Norcardia.</title>
        <authorList>
            <person name="Zeng L."/>
        </authorList>
    </citation>
    <scope>NUCLEOTIDE SEQUENCE [LARGE SCALE GENOMIC DNA]</scope>
    <source>
        <strain evidence="4 5">NC_YFY_NT001</strain>
    </source>
</reference>
<sequence length="925" mass="102558">MGASVNSSALGLWSHQVEAVEKICATLARPSSSRTAERTGTRATAVSACGTGKTIVGAECSRRLAPNGRVLVLVPTLELLAQTAHSYASYLGAAAGTIGAVCSDKQATDSAAKLRTEMTGLHAPVTTDPRKIAALAHRRGRVTVFATYASLPTILATHTEHRLARWHMVVVDEAHRTAGIKGRWAQVHDDRLLPAARRLYLTATPRIMTTGGSDIVSMDDPKVFGPQVFHLPFSAAIDAGLLADYRVAVVTVTDTEIAKLTASHRMVTVNGRAVSARTLAMQIALTKAIRSYRLQRVITYHGRVSSAARFAAGLRTAAELLPEHDRPAWPIRSRWVSGETLPRHRREALAELHNPGRTTVVISNARVLSEGVDVPALDAVMFADPRNSATDVVQAVGRALRRGQGRSKVATVIVPVFLSEGENPHAALDGSDFDTVWRVVRALRAHDERIADYLDERRQNSWRRGHTPRDTQPAPQWLHINGAPARIGDEFHRSIVLRTVQTTTSSWWENYGALVAFRAEHDHIDVPRDYRTPGGGALGAWLASCRRAYHAGTLPSDRITRLEALGVGWEPARGWQRGVSELHLYQREHGTAEVPHNYVTADGYLLGGWLAAQRRRHRDGLLTADEVAVLRALGIDPADRRRRDPRLEAQWSENLSAAKAFSVQHGHLDIPTDHRTADGRNLGKWLQHCRESYAQGALRHERIAQLEALGIDWSPTETQWERAVDALRAYRDEHGHVDVPQNYATAEGLRLGTWLQGKRQKYRRGQLAPRRVSQLVELGVDWNPIDTAWRTGLARLADYHRDHGTACVPQRHITTDGYKLGSWVNTQRRNYRAGKLSDDQIAALTKLGMNWNPHQQAWDKAIAALTAHKQEHGTADVPQKYITADGFHLGNWLHTRRRQYRNGTLAPERATQLEALGVTFTRHQC</sequence>
<dbReference type="SMART" id="SM00487">
    <property type="entry name" value="DEXDc"/>
    <property type="match status" value="1"/>
</dbReference>
<protein>
    <recommendedName>
        <fullName evidence="6">Helicase</fullName>
    </recommendedName>
</protein>
<dbReference type="SMART" id="SM00490">
    <property type="entry name" value="HELICc"/>
    <property type="match status" value="1"/>
</dbReference>
<dbReference type="InterPro" id="IPR005114">
    <property type="entry name" value="Helicase_assoc"/>
</dbReference>
<dbReference type="Gene3D" id="3.40.50.300">
    <property type="entry name" value="P-loop containing nucleotide triphosphate hydrolases"/>
    <property type="match status" value="2"/>
</dbReference>
<evidence type="ECO:0000313" key="5">
    <source>
        <dbReference type="Proteomes" id="UP000221961"/>
    </source>
</evidence>
<dbReference type="GO" id="GO:0005524">
    <property type="term" value="F:ATP binding"/>
    <property type="evidence" value="ECO:0007669"/>
    <property type="project" value="InterPro"/>
</dbReference>
<dbReference type="PROSITE" id="PS51194">
    <property type="entry name" value="HELICASE_CTER"/>
    <property type="match status" value="1"/>
</dbReference>
<dbReference type="Pfam" id="PF03457">
    <property type="entry name" value="HA"/>
    <property type="match status" value="6"/>
</dbReference>
<keyword evidence="1" id="KW-0378">Hydrolase</keyword>
<accession>A0A291RIG8</accession>
<gene>
    <name evidence="4" type="ORF">CRH09_15545</name>
</gene>
<dbReference type="GeneID" id="88358796"/>
<organism evidence="4 5">
    <name type="scientific">Nocardia terpenica</name>
    <dbReference type="NCBI Taxonomy" id="455432"/>
    <lineage>
        <taxon>Bacteria</taxon>
        <taxon>Bacillati</taxon>
        <taxon>Actinomycetota</taxon>
        <taxon>Actinomycetes</taxon>
        <taxon>Mycobacteriales</taxon>
        <taxon>Nocardiaceae</taxon>
        <taxon>Nocardia</taxon>
    </lineage>
</organism>
<evidence type="ECO:0000259" key="3">
    <source>
        <dbReference type="PROSITE" id="PS51194"/>
    </source>
</evidence>
<proteinExistence type="predicted"/>
<evidence type="ECO:0008006" key="6">
    <source>
        <dbReference type="Google" id="ProtNLM"/>
    </source>
</evidence>
<dbReference type="EMBL" id="CP023778">
    <property type="protein sequence ID" value="ATL67401.1"/>
    <property type="molecule type" value="Genomic_DNA"/>
</dbReference>
<dbReference type="PROSITE" id="PS00690">
    <property type="entry name" value="DEAH_ATP_HELICASE"/>
    <property type="match status" value="1"/>
</dbReference>
<dbReference type="SUPFAM" id="SSF52540">
    <property type="entry name" value="P-loop containing nucleoside triphosphate hydrolases"/>
    <property type="match status" value="1"/>
</dbReference>
<dbReference type="Gene3D" id="6.10.140.530">
    <property type="match status" value="6"/>
</dbReference>
<dbReference type="InterPro" id="IPR027417">
    <property type="entry name" value="P-loop_NTPase"/>
</dbReference>
<feature type="domain" description="Helicase C-terminal" evidence="3">
    <location>
        <begin position="284"/>
        <end position="458"/>
    </location>
</feature>